<dbReference type="GO" id="GO:0016114">
    <property type="term" value="P:terpenoid biosynthetic process"/>
    <property type="evidence" value="ECO:0007669"/>
    <property type="project" value="UniProtKB-UniRule"/>
</dbReference>
<dbReference type="Pfam" id="PF02780">
    <property type="entry name" value="Transketolase_C"/>
    <property type="match status" value="1"/>
</dbReference>
<dbReference type="SMART" id="SM00861">
    <property type="entry name" value="Transket_pyr"/>
    <property type="match status" value="1"/>
</dbReference>
<reference evidence="13" key="1">
    <citation type="journal article" date="2020" name="mSystems">
        <title>Genome- and Community-Level Interaction Insights into Carbon Utilization and Element Cycling Functions of Hydrothermarchaeota in Hydrothermal Sediment.</title>
        <authorList>
            <person name="Zhou Z."/>
            <person name="Liu Y."/>
            <person name="Xu W."/>
            <person name="Pan J."/>
            <person name="Luo Z.H."/>
            <person name="Li M."/>
        </authorList>
    </citation>
    <scope>NUCLEOTIDE SEQUENCE [LARGE SCALE GENOMIC DNA]</scope>
    <source>
        <strain evidence="13">SpSt-114</strain>
    </source>
</reference>
<dbReference type="GO" id="GO:0009228">
    <property type="term" value="P:thiamine biosynthetic process"/>
    <property type="evidence" value="ECO:0007669"/>
    <property type="project" value="UniProtKB-UniRule"/>
</dbReference>
<dbReference type="PANTHER" id="PTHR43322:SF5">
    <property type="entry name" value="1-DEOXY-D-XYLULOSE-5-PHOSPHATE SYNTHASE, CHLOROPLASTIC"/>
    <property type="match status" value="1"/>
</dbReference>
<keyword evidence="6 11" id="KW-0460">Magnesium</keyword>
<protein>
    <recommendedName>
        <fullName evidence="11">1-deoxy-D-xylulose-5-phosphate synthase</fullName>
        <ecNumber evidence="11">2.2.1.7</ecNumber>
    </recommendedName>
    <alternativeName>
        <fullName evidence="11">1-deoxyxylulose-5-phosphate synthase</fullName>
        <shortName evidence="11">DXP synthase</shortName>
        <shortName evidence="11">DXPS</shortName>
    </alternativeName>
</protein>
<dbReference type="GO" id="GO:0019288">
    <property type="term" value="P:isopentenyl diphosphate biosynthetic process, methylerythritol 4-phosphate pathway"/>
    <property type="evidence" value="ECO:0007669"/>
    <property type="project" value="TreeGrafter"/>
</dbReference>
<dbReference type="FunFam" id="3.40.50.970:FF:000005">
    <property type="entry name" value="1-deoxy-D-xylulose-5-phosphate synthase"/>
    <property type="match status" value="1"/>
</dbReference>
<comment type="cofactor">
    <cofactor evidence="11">
        <name>thiamine diphosphate</name>
        <dbReference type="ChEBI" id="CHEBI:58937"/>
    </cofactor>
    <text evidence="11">Binds 1 thiamine pyrophosphate per subunit.</text>
</comment>
<evidence type="ECO:0000313" key="13">
    <source>
        <dbReference type="EMBL" id="HHO73779.1"/>
    </source>
</evidence>
<keyword evidence="5 11" id="KW-0479">Metal-binding</keyword>
<feature type="binding site" evidence="11">
    <location>
        <position position="282"/>
    </location>
    <ligand>
        <name>thiamine diphosphate</name>
        <dbReference type="ChEBI" id="CHEBI:58937"/>
    </ligand>
</feature>
<evidence type="ECO:0000259" key="12">
    <source>
        <dbReference type="SMART" id="SM00861"/>
    </source>
</evidence>
<feature type="binding site" evidence="11">
    <location>
        <begin position="145"/>
        <end position="146"/>
    </location>
    <ligand>
        <name>thiamine diphosphate</name>
        <dbReference type="ChEBI" id="CHEBI:58937"/>
    </ligand>
</feature>
<feature type="binding site" evidence="11">
    <location>
        <position position="174"/>
    </location>
    <ligand>
        <name>Mg(2+)</name>
        <dbReference type="ChEBI" id="CHEBI:18420"/>
    </ligand>
</feature>
<dbReference type="PANTHER" id="PTHR43322">
    <property type="entry name" value="1-D-DEOXYXYLULOSE 5-PHOSPHATE SYNTHASE-RELATED"/>
    <property type="match status" value="1"/>
</dbReference>
<dbReference type="InterPro" id="IPR005475">
    <property type="entry name" value="Transketolase-like_Pyr-bd"/>
</dbReference>
<evidence type="ECO:0000256" key="10">
    <source>
        <dbReference type="ARBA" id="ARBA00055605"/>
    </source>
</evidence>
<dbReference type="EC" id="2.2.1.7" evidence="11"/>
<dbReference type="Pfam" id="PF02779">
    <property type="entry name" value="Transket_pyr"/>
    <property type="match status" value="1"/>
</dbReference>
<feature type="binding site" evidence="11">
    <location>
        <position position="363"/>
    </location>
    <ligand>
        <name>thiamine diphosphate</name>
        <dbReference type="ChEBI" id="CHEBI:58937"/>
    </ligand>
</feature>
<evidence type="ECO:0000256" key="4">
    <source>
        <dbReference type="ARBA" id="ARBA00022679"/>
    </source>
</evidence>
<comment type="similarity">
    <text evidence="2 11">Belongs to the transketolase family. DXPS subfamily.</text>
</comment>
<evidence type="ECO:0000256" key="11">
    <source>
        <dbReference type="HAMAP-Rule" id="MF_00315"/>
    </source>
</evidence>
<dbReference type="InterPro" id="IPR033248">
    <property type="entry name" value="Transketolase_C"/>
</dbReference>
<evidence type="ECO:0000256" key="2">
    <source>
        <dbReference type="ARBA" id="ARBA00011081"/>
    </source>
</evidence>
<comment type="cofactor">
    <cofactor evidence="11">
        <name>Mg(2+)</name>
        <dbReference type="ChEBI" id="CHEBI:18420"/>
    </cofactor>
    <text evidence="11">Binds 1 Mg(2+) ion per subunit.</text>
</comment>
<dbReference type="CDD" id="cd07033">
    <property type="entry name" value="TPP_PYR_DXS_TK_like"/>
    <property type="match status" value="1"/>
</dbReference>
<accession>A0A7C5T0T4</accession>
<feature type="binding site" evidence="11">
    <location>
        <position position="144"/>
    </location>
    <ligand>
        <name>Mg(2+)</name>
        <dbReference type="ChEBI" id="CHEBI:18420"/>
    </ligand>
</feature>
<proteinExistence type="inferred from homology"/>
<dbReference type="HAMAP" id="MF_00315">
    <property type="entry name" value="DXP_synth"/>
    <property type="match status" value="1"/>
</dbReference>
<dbReference type="SUPFAM" id="SSF52922">
    <property type="entry name" value="TK C-terminal domain-like"/>
    <property type="match status" value="1"/>
</dbReference>
<dbReference type="GO" id="GO:0008661">
    <property type="term" value="F:1-deoxy-D-xylulose-5-phosphate synthase activity"/>
    <property type="evidence" value="ECO:0007669"/>
    <property type="project" value="UniProtKB-UniRule"/>
</dbReference>
<dbReference type="PROSITE" id="PS00801">
    <property type="entry name" value="TRANSKETOLASE_1"/>
    <property type="match status" value="1"/>
</dbReference>
<keyword evidence="8 11" id="KW-0786">Thiamine pyrophosphate</keyword>
<comment type="pathway">
    <text evidence="1 11">Metabolic intermediate biosynthesis; 1-deoxy-D-xylulose 5-phosphate biosynthesis; 1-deoxy-D-xylulose 5-phosphate from D-glyceraldehyde 3-phosphate and pyruvate: step 1/1.</text>
</comment>
<evidence type="ECO:0000256" key="3">
    <source>
        <dbReference type="ARBA" id="ARBA00011738"/>
    </source>
</evidence>
<dbReference type="InterPro" id="IPR049557">
    <property type="entry name" value="Transketolase_CS"/>
</dbReference>
<organism evidence="13">
    <name type="scientific">Thermocrinis ruber</name>
    <dbReference type="NCBI Taxonomy" id="75906"/>
    <lineage>
        <taxon>Bacteria</taxon>
        <taxon>Pseudomonadati</taxon>
        <taxon>Aquificota</taxon>
        <taxon>Aquificia</taxon>
        <taxon>Aquificales</taxon>
        <taxon>Aquificaceae</taxon>
        <taxon>Thermocrinis</taxon>
    </lineage>
</organism>
<dbReference type="PROSITE" id="PS00802">
    <property type="entry name" value="TRANSKETOLASE_2"/>
    <property type="match status" value="1"/>
</dbReference>
<keyword evidence="4 11" id="KW-0808">Transferase</keyword>
<dbReference type="UniPathway" id="UPA00064">
    <property type="reaction ID" value="UER00091"/>
</dbReference>
<dbReference type="FunFam" id="3.40.50.920:FF:000002">
    <property type="entry name" value="1-deoxy-D-xylulose-5-phosphate synthase"/>
    <property type="match status" value="1"/>
</dbReference>
<dbReference type="InterPro" id="IPR005477">
    <property type="entry name" value="Dxylulose-5-P_synthase"/>
</dbReference>
<comment type="function">
    <text evidence="10 11">Catalyzes the acyloin condensation reaction between C atoms 2 and 3 of pyruvate and glyceraldehyde 3-phosphate to yield 1-deoxy-D-xylulose-5-phosphate (DXP).</text>
</comment>
<dbReference type="SUPFAM" id="SSF52518">
    <property type="entry name" value="Thiamin diphosphate-binding fold (THDP-binding)"/>
    <property type="match status" value="2"/>
</dbReference>
<dbReference type="CDD" id="cd02007">
    <property type="entry name" value="TPP_DXS"/>
    <property type="match status" value="1"/>
</dbReference>
<evidence type="ECO:0000256" key="6">
    <source>
        <dbReference type="ARBA" id="ARBA00022842"/>
    </source>
</evidence>
<comment type="subunit">
    <text evidence="3 11">Homodimer.</text>
</comment>
<dbReference type="Pfam" id="PF13292">
    <property type="entry name" value="DXP_synthase_N"/>
    <property type="match status" value="1"/>
</dbReference>
<feature type="domain" description="Transketolase-like pyrimidine-binding" evidence="12">
    <location>
        <begin position="312"/>
        <end position="476"/>
    </location>
</feature>
<evidence type="ECO:0000256" key="1">
    <source>
        <dbReference type="ARBA" id="ARBA00004980"/>
    </source>
</evidence>
<dbReference type="InterPro" id="IPR020826">
    <property type="entry name" value="Transketolase_BS"/>
</dbReference>
<keyword evidence="7 11" id="KW-0784">Thiamine biosynthesis</keyword>
<dbReference type="EMBL" id="DSAC01000049">
    <property type="protein sequence ID" value="HHO73779.1"/>
    <property type="molecule type" value="Genomic_DNA"/>
</dbReference>
<evidence type="ECO:0000256" key="5">
    <source>
        <dbReference type="ARBA" id="ARBA00022723"/>
    </source>
</evidence>
<sequence length="620" mass="68570">MILEKYTGPIDLKYMTYEELEKLAEEVRDYILDVTAKNGGHVAPGLGVVELTIALLRVFDPPKDVIVWDIGHQAYPWKILTDRKDKFPTLRQYGGISGFLRREESPYDAFGAGHSSTSISAGLGFRVAKDLLKRDDYVVMVIGDGAMTAGMAFEALNNAGHLRPNKFIVILNDNEMSISPNVGAISTYLSKIISGRFVQETRQRIKRLVHYLGGPAERFMKLTEEFLKGLISPGVIFEELGFNYIGPINGHDLPALESTLKNVKEIEGPVLLHIYTKKGKGYKPAEKDPVTWHGVAPYKRESGEFIKKPSPPTWTSVFGKAIVKMAEMDEKVVVITPAMKEGSGLVEFAEKFPNRFFDVGIAEQHACTFAGGLAAEGLKPVACYYSTFLQRAYDQVIHDIALQKLHVVFAIDRAGLVGDDGPTHHGVFDLSYLRCIPNMIVCAPKDEQELIDLLYTGLNQNLPFALRYPRGPAYGVPTGDPKLIPVGSWEELLEGEDGVILAVGYPVYQALKAAEELRKEGIRLGVVNARFVKPMDEQMLLDLCSRYDLFITVEDNTVVGGFGSGVLEFLSSKGILKRVITLGVPDRFIEHGNQNLLRNLVGIDAEGIARSARQALKKVL</sequence>
<feature type="binding site" evidence="11">
    <location>
        <position position="174"/>
    </location>
    <ligand>
        <name>thiamine diphosphate</name>
        <dbReference type="ChEBI" id="CHEBI:58937"/>
    </ligand>
</feature>
<dbReference type="NCBIfam" id="NF003933">
    <property type="entry name" value="PRK05444.2-2"/>
    <property type="match status" value="1"/>
</dbReference>
<dbReference type="AlphaFoldDB" id="A0A7C5T0T4"/>
<feature type="binding site" evidence="11">
    <location>
        <position position="72"/>
    </location>
    <ligand>
        <name>thiamine diphosphate</name>
        <dbReference type="ChEBI" id="CHEBI:58937"/>
    </ligand>
</feature>
<comment type="caution">
    <text evidence="13">The sequence shown here is derived from an EMBL/GenBank/DDBJ whole genome shotgun (WGS) entry which is preliminary data.</text>
</comment>
<dbReference type="Gene3D" id="3.40.50.920">
    <property type="match status" value="1"/>
</dbReference>
<dbReference type="InterPro" id="IPR009014">
    <property type="entry name" value="Transketo_C/PFOR_II"/>
</dbReference>
<dbReference type="GO" id="GO:0030976">
    <property type="term" value="F:thiamine pyrophosphate binding"/>
    <property type="evidence" value="ECO:0007669"/>
    <property type="project" value="UniProtKB-UniRule"/>
</dbReference>
<dbReference type="Gene3D" id="3.40.50.970">
    <property type="match status" value="2"/>
</dbReference>
<dbReference type="NCBIfam" id="TIGR00204">
    <property type="entry name" value="dxs"/>
    <property type="match status" value="1"/>
</dbReference>
<evidence type="ECO:0000256" key="8">
    <source>
        <dbReference type="ARBA" id="ARBA00023052"/>
    </source>
</evidence>
<evidence type="ECO:0000256" key="9">
    <source>
        <dbReference type="ARBA" id="ARBA00023229"/>
    </source>
</evidence>
<dbReference type="InterPro" id="IPR029061">
    <property type="entry name" value="THDP-binding"/>
</dbReference>
<gene>
    <name evidence="11 13" type="primary">dxs</name>
    <name evidence="13" type="ORF">ENN04_03990</name>
</gene>
<name>A0A7C5T0T4_9AQUI</name>
<dbReference type="GO" id="GO:0005829">
    <property type="term" value="C:cytosol"/>
    <property type="evidence" value="ECO:0007669"/>
    <property type="project" value="TreeGrafter"/>
</dbReference>
<evidence type="ECO:0000256" key="7">
    <source>
        <dbReference type="ARBA" id="ARBA00022977"/>
    </source>
</evidence>
<dbReference type="GO" id="GO:0000287">
    <property type="term" value="F:magnesium ion binding"/>
    <property type="evidence" value="ECO:0007669"/>
    <property type="project" value="UniProtKB-UniRule"/>
</dbReference>
<feature type="binding site" evidence="11">
    <location>
        <begin position="113"/>
        <end position="115"/>
    </location>
    <ligand>
        <name>thiamine diphosphate</name>
        <dbReference type="ChEBI" id="CHEBI:58937"/>
    </ligand>
</feature>
<keyword evidence="9 11" id="KW-0414">Isoprene biosynthesis</keyword>
<comment type="catalytic activity">
    <reaction evidence="11">
        <text>D-glyceraldehyde 3-phosphate + pyruvate + H(+) = 1-deoxy-D-xylulose 5-phosphate + CO2</text>
        <dbReference type="Rhea" id="RHEA:12605"/>
        <dbReference type="ChEBI" id="CHEBI:15361"/>
        <dbReference type="ChEBI" id="CHEBI:15378"/>
        <dbReference type="ChEBI" id="CHEBI:16526"/>
        <dbReference type="ChEBI" id="CHEBI:57792"/>
        <dbReference type="ChEBI" id="CHEBI:59776"/>
        <dbReference type="EC" id="2.2.1.7"/>
    </reaction>
</comment>